<dbReference type="Pfam" id="PF00106">
    <property type="entry name" value="adh_short"/>
    <property type="match status" value="1"/>
</dbReference>
<protein>
    <recommendedName>
        <fullName evidence="5">Oxidoreductase</fullName>
    </recommendedName>
</protein>
<dbReference type="SUPFAM" id="SSF51735">
    <property type="entry name" value="NAD(P)-binding Rossmann-fold domains"/>
    <property type="match status" value="1"/>
</dbReference>
<keyword evidence="2" id="KW-0521">NADP</keyword>
<dbReference type="InterPro" id="IPR002347">
    <property type="entry name" value="SDR_fam"/>
</dbReference>
<gene>
    <name evidence="4" type="ORF">FOXB_01605</name>
</gene>
<evidence type="ECO:0000313" key="4">
    <source>
        <dbReference type="EMBL" id="EGU87919.1"/>
    </source>
</evidence>
<dbReference type="AlphaFoldDB" id="F9F5D0"/>
<proteinExistence type="inferred from homology"/>
<evidence type="ECO:0000256" key="3">
    <source>
        <dbReference type="ARBA" id="ARBA00023002"/>
    </source>
</evidence>
<evidence type="ECO:0008006" key="5">
    <source>
        <dbReference type="Google" id="ProtNLM"/>
    </source>
</evidence>
<comment type="similarity">
    <text evidence="1">Belongs to the short-chain dehydrogenases/reductases (SDR) family.</text>
</comment>
<dbReference type="EMBL" id="AFQF01000504">
    <property type="protein sequence ID" value="EGU87919.1"/>
    <property type="molecule type" value="Genomic_DNA"/>
</dbReference>
<dbReference type="Gene3D" id="3.40.50.720">
    <property type="entry name" value="NAD(P)-binding Rossmann-like Domain"/>
    <property type="match status" value="1"/>
</dbReference>
<dbReference type="PaxDb" id="5507-FOXG_16860P0"/>
<evidence type="ECO:0000256" key="2">
    <source>
        <dbReference type="ARBA" id="ARBA00022857"/>
    </source>
</evidence>
<accession>F9F5D0</accession>
<comment type="caution">
    <text evidence="4">The sequence shown here is derived from an EMBL/GenBank/DDBJ whole genome shotgun (WGS) entry which is preliminary data.</text>
</comment>
<dbReference type="PANTHER" id="PTHR24320">
    <property type="entry name" value="RETINOL DEHYDROGENASE"/>
    <property type="match status" value="1"/>
</dbReference>
<organism evidence="4">
    <name type="scientific">Fusarium oxysporum (strain Fo5176)</name>
    <name type="common">Fusarium vascular wilt</name>
    <dbReference type="NCBI Taxonomy" id="660025"/>
    <lineage>
        <taxon>Eukaryota</taxon>
        <taxon>Fungi</taxon>
        <taxon>Dikarya</taxon>
        <taxon>Ascomycota</taxon>
        <taxon>Pezizomycotina</taxon>
        <taxon>Sordariomycetes</taxon>
        <taxon>Hypocreomycetidae</taxon>
        <taxon>Hypocreales</taxon>
        <taxon>Nectriaceae</taxon>
        <taxon>Fusarium</taxon>
        <taxon>Fusarium oxysporum species complex</taxon>
    </lineage>
</organism>
<reference evidence="4" key="1">
    <citation type="journal article" date="2012" name="Mol. Plant Microbe Interact.">
        <title>A highly conserved effector in Fusarium oxysporum is required for full virulence on Arabidopsis.</title>
        <authorList>
            <person name="Thatcher L.F."/>
            <person name="Gardiner D.M."/>
            <person name="Kazan K."/>
            <person name="Manners J."/>
        </authorList>
    </citation>
    <scope>NUCLEOTIDE SEQUENCE [LARGE SCALE GENOMIC DNA]</scope>
    <source>
        <strain evidence="4">Fo5176</strain>
    </source>
</reference>
<dbReference type="OrthoDB" id="191139at2759"/>
<dbReference type="GO" id="GO:0016491">
    <property type="term" value="F:oxidoreductase activity"/>
    <property type="evidence" value="ECO:0007669"/>
    <property type="project" value="UniProtKB-KW"/>
</dbReference>
<dbReference type="PANTHER" id="PTHR24320:SF282">
    <property type="entry name" value="WW DOMAIN-CONTAINING OXIDOREDUCTASE"/>
    <property type="match status" value="1"/>
</dbReference>
<name>F9F5D0_FUSOF</name>
<dbReference type="STRING" id="660025.F9F5D0"/>
<keyword evidence="3" id="KW-0560">Oxidoreductase</keyword>
<evidence type="ECO:0000256" key="1">
    <source>
        <dbReference type="ARBA" id="ARBA00006484"/>
    </source>
</evidence>
<sequence>MVYLRAYQERPIFDETRIPLVRSINTVKADSGNYIGLCALTTDYLGNSGIGYETTLQLALKGARVYIASRSSERVNKAISEMRQNSPDLDLHFLKLDLQDLQSIKNTAADFMSRENRLDLLINNAGIMASPWQLTKDGFEVQWQTCFLSHHALTMSLMPLLVAAAQTSGRMDRVRVVNVASDMAFRMGPEAINYQDPNLTDVTGQLAPWRRYGHCKQASIIAAKAITERYQPLGVTAYSLHPGLIKSGLQSHSNNIFGAMTRVAMKVGPTSTPLEGSMNSLFCATTSQAYEHAGRYYVPVQKLDDKANKWLDDPQAVETYVWKQKLFDMLVLLAFRFFVRFAKSPTSSVLNLAGEYYIVFTDVVKTITVSPAFSPNMRR</sequence>
<dbReference type="InterPro" id="IPR036291">
    <property type="entry name" value="NAD(P)-bd_dom_sf"/>
</dbReference>